<organism evidence="1 2">
    <name type="scientific">Agrococcus versicolor</name>
    <dbReference type="NCBI Taxonomy" id="501482"/>
    <lineage>
        <taxon>Bacteria</taxon>
        <taxon>Bacillati</taxon>
        <taxon>Actinomycetota</taxon>
        <taxon>Actinomycetes</taxon>
        <taxon>Micrococcales</taxon>
        <taxon>Microbacteriaceae</taxon>
        <taxon>Agrococcus</taxon>
    </lineage>
</organism>
<protein>
    <submittedName>
        <fullName evidence="1">Uncharacterized protein</fullName>
    </submittedName>
</protein>
<evidence type="ECO:0000313" key="1">
    <source>
        <dbReference type="EMBL" id="GAA2171144.1"/>
    </source>
</evidence>
<dbReference type="EMBL" id="BAAAQT010000001">
    <property type="protein sequence ID" value="GAA2171144.1"/>
    <property type="molecule type" value="Genomic_DNA"/>
</dbReference>
<proteinExistence type="predicted"/>
<dbReference type="RefSeq" id="WP_344339737.1">
    <property type="nucleotide sequence ID" value="NZ_BAAAQT010000001.1"/>
</dbReference>
<evidence type="ECO:0000313" key="2">
    <source>
        <dbReference type="Proteomes" id="UP001501599"/>
    </source>
</evidence>
<comment type="caution">
    <text evidence="1">The sequence shown here is derived from an EMBL/GenBank/DDBJ whole genome shotgun (WGS) entry which is preliminary data.</text>
</comment>
<accession>A0ABP5M9T0</accession>
<keyword evidence="2" id="KW-1185">Reference proteome</keyword>
<dbReference type="Proteomes" id="UP001501599">
    <property type="component" value="Unassembled WGS sequence"/>
</dbReference>
<name>A0ABP5M9T0_9MICO</name>
<gene>
    <name evidence="1" type="ORF">GCM10009846_03960</name>
</gene>
<reference evidence="2" key="1">
    <citation type="journal article" date="2019" name="Int. J. Syst. Evol. Microbiol.">
        <title>The Global Catalogue of Microorganisms (GCM) 10K type strain sequencing project: providing services to taxonomists for standard genome sequencing and annotation.</title>
        <authorList>
            <consortium name="The Broad Institute Genomics Platform"/>
            <consortium name="The Broad Institute Genome Sequencing Center for Infectious Disease"/>
            <person name="Wu L."/>
            <person name="Ma J."/>
        </authorList>
    </citation>
    <scope>NUCLEOTIDE SEQUENCE [LARGE SCALE GENOMIC DNA]</scope>
    <source>
        <strain evidence="2">JCM 16026</strain>
    </source>
</reference>
<sequence length="162" mass="17388">MELILSLLASSAAVAGVVVAIVAHQRAEEAAGRAASAEERAVTAAERAAASGAMIAAIERSIFDGPPWSVAWSGGDTFLVTNNSPLPALAVEVRSIPDSLELHLDASQRQPFDLGPKSAFAFMFAPTYDDPFRRDIVVRWRREEAGPVMEWTHPLPPRPRGS</sequence>